<feature type="chain" id="PRO_5043017059" description="RING-type E3 ubiquitin transferase" evidence="17">
    <location>
        <begin position="48"/>
        <end position="395"/>
    </location>
</feature>
<comment type="pathway">
    <text evidence="3">Protein modification; protein ubiquitination.</text>
</comment>
<dbReference type="Pfam" id="PF13639">
    <property type="entry name" value="zf-RING_2"/>
    <property type="match status" value="1"/>
</dbReference>
<evidence type="ECO:0000256" key="11">
    <source>
        <dbReference type="ARBA" id="ARBA00022989"/>
    </source>
</evidence>
<comment type="caution">
    <text evidence="19">The sequence shown here is derived from an EMBL/GenBank/DDBJ whole genome shotgun (WGS) entry which is preliminary data.</text>
</comment>
<feature type="compositionally biased region" description="Basic and acidic residues" evidence="15">
    <location>
        <begin position="366"/>
        <end position="395"/>
    </location>
</feature>
<evidence type="ECO:0000313" key="19">
    <source>
        <dbReference type="EMBL" id="KAK7282847.1"/>
    </source>
</evidence>
<keyword evidence="11 16" id="KW-1133">Transmembrane helix</keyword>
<keyword evidence="20" id="KW-1185">Reference proteome</keyword>
<keyword evidence="8 14" id="KW-0863">Zinc-finger</keyword>
<keyword evidence="7" id="KW-0479">Metal-binding</keyword>
<dbReference type="InterPro" id="IPR044600">
    <property type="entry name" value="ATL1/ATL16-like"/>
</dbReference>
<dbReference type="InterPro" id="IPR001841">
    <property type="entry name" value="Znf_RING"/>
</dbReference>
<evidence type="ECO:0000313" key="20">
    <source>
        <dbReference type="Proteomes" id="UP001372338"/>
    </source>
</evidence>
<dbReference type="InterPro" id="IPR013083">
    <property type="entry name" value="Znf_RING/FYVE/PHD"/>
</dbReference>
<dbReference type="SMART" id="SM00184">
    <property type="entry name" value="RING"/>
    <property type="match status" value="1"/>
</dbReference>
<comment type="subcellular location">
    <subcellularLocation>
        <location evidence="2">Membrane</location>
        <topology evidence="2">Single-pass membrane protein</topology>
    </subcellularLocation>
</comment>
<evidence type="ECO:0000256" key="8">
    <source>
        <dbReference type="ARBA" id="ARBA00022771"/>
    </source>
</evidence>
<dbReference type="PROSITE" id="PS50089">
    <property type="entry name" value="ZF_RING_2"/>
    <property type="match status" value="1"/>
</dbReference>
<dbReference type="AlphaFoldDB" id="A0AAN9IMM6"/>
<feature type="transmembrane region" description="Helical" evidence="16">
    <location>
        <begin position="71"/>
        <end position="91"/>
    </location>
</feature>
<dbReference type="PANTHER" id="PTHR46913:SF1">
    <property type="entry name" value="RING-H2 FINGER PROTEIN ATL16"/>
    <property type="match status" value="1"/>
</dbReference>
<feature type="domain" description="RING-type" evidence="18">
    <location>
        <begin position="147"/>
        <end position="189"/>
    </location>
</feature>
<dbReference type="EC" id="2.3.2.27" evidence="4"/>
<dbReference type="GO" id="GO:0016567">
    <property type="term" value="P:protein ubiquitination"/>
    <property type="evidence" value="ECO:0007669"/>
    <property type="project" value="InterPro"/>
</dbReference>
<evidence type="ECO:0000256" key="5">
    <source>
        <dbReference type="ARBA" id="ARBA00022679"/>
    </source>
</evidence>
<evidence type="ECO:0000256" key="16">
    <source>
        <dbReference type="SAM" id="Phobius"/>
    </source>
</evidence>
<organism evidence="19 20">
    <name type="scientific">Crotalaria pallida</name>
    <name type="common">Smooth rattlebox</name>
    <name type="synonym">Crotalaria striata</name>
    <dbReference type="NCBI Taxonomy" id="3830"/>
    <lineage>
        <taxon>Eukaryota</taxon>
        <taxon>Viridiplantae</taxon>
        <taxon>Streptophyta</taxon>
        <taxon>Embryophyta</taxon>
        <taxon>Tracheophyta</taxon>
        <taxon>Spermatophyta</taxon>
        <taxon>Magnoliopsida</taxon>
        <taxon>eudicotyledons</taxon>
        <taxon>Gunneridae</taxon>
        <taxon>Pentapetalae</taxon>
        <taxon>rosids</taxon>
        <taxon>fabids</taxon>
        <taxon>Fabales</taxon>
        <taxon>Fabaceae</taxon>
        <taxon>Papilionoideae</taxon>
        <taxon>50 kb inversion clade</taxon>
        <taxon>genistoids sensu lato</taxon>
        <taxon>core genistoids</taxon>
        <taxon>Crotalarieae</taxon>
        <taxon>Crotalaria</taxon>
    </lineage>
</organism>
<sequence>MSIYSNSSPAPQTTFTLFNLRFNLYHTLPLLLLLLLILVQFPPPAAAQLPNALTPPPPDSTIGRLKFDKSMAIVLVILVIVFLVLGFFSVYTRQCTERRLRGRFDLSIPIVSNRRPRGLDAAIIETFPTFVYSTVKGLKIGRASLECAVCLNEFEDDETLRLIPNCSHVFHTECIDAWLVNHSTCPVCRANLVPTFDDVGEFIPFVSIQVPDQTDPEPNPIEVQENNVSNNGREADQVMIKESPKLNHNSTSNRNRSPRSWSTGFKVTSLFPRSHSTGHSLVQRGENLERFTLRLPDEVRYQLVTSSLSRAKSLGVALTPERSERRGFRTGSVGSSRGRNYVERFGRSDRRGFNWMSWAGSKGSMSRKEESSKAPVAKDEVGERSSDRLFARSQD</sequence>
<evidence type="ECO:0000256" key="7">
    <source>
        <dbReference type="ARBA" id="ARBA00022723"/>
    </source>
</evidence>
<evidence type="ECO:0000256" key="2">
    <source>
        <dbReference type="ARBA" id="ARBA00004167"/>
    </source>
</evidence>
<evidence type="ECO:0000256" key="10">
    <source>
        <dbReference type="ARBA" id="ARBA00022833"/>
    </source>
</evidence>
<evidence type="ECO:0000256" key="17">
    <source>
        <dbReference type="SAM" id="SignalP"/>
    </source>
</evidence>
<accession>A0AAN9IMM6</accession>
<dbReference type="CDD" id="cd16461">
    <property type="entry name" value="RING-H2_EL5-like"/>
    <property type="match status" value="1"/>
</dbReference>
<evidence type="ECO:0000256" key="9">
    <source>
        <dbReference type="ARBA" id="ARBA00022786"/>
    </source>
</evidence>
<evidence type="ECO:0000256" key="14">
    <source>
        <dbReference type="PROSITE-ProRule" id="PRU00175"/>
    </source>
</evidence>
<feature type="region of interest" description="Disordered" evidence="15">
    <location>
        <begin position="320"/>
        <end position="339"/>
    </location>
</feature>
<keyword evidence="9" id="KW-0833">Ubl conjugation pathway</keyword>
<evidence type="ECO:0000256" key="13">
    <source>
        <dbReference type="ARBA" id="ARBA00024209"/>
    </source>
</evidence>
<dbReference type="GO" id="GO:0008270">
    <property type="term" value="F:zinc ion binding"/>
    <property type="evidence" value="ECO:0007669"/>
    <property type="project" value="UniProtKB-KW"/>
</dbReference>
<evidence type="ECO:0000256" key="15">
    <source>
        <dbReference type="SAM" id="MobiDB-lite"/>
    </source>
</evidence>
<evidence type="ECO:0000259" key="18">
    <source>
        <dbReference type="PROSITE" id="PS50089"/>
    </source>
</evidence>
<gene>
    <name evidence="19" type="ORF">RIF29_11932</name>
</gene>
<dbReference type="Gene3D" id="3.30.40.10">
    <property type="entry name" value="Zinc/RING finger domain, C3HC4 (zinc finger)"/>
    <property type="match status" value="1"/>
</dbReference>
<keyword evidence="17" id="KW-0732">Signal</keyword>
<evidence type="ECO:0000256" key="12">
    <source>
        <dbReference type="ARBA" id="ARBA00023136"/>
    </source>
</evidence>
<keyword evidence="12 16" id="KW-0472">Membrane</keyword>
<feature type="region of interest" description="Disordered" evidence="15">
    <location>
        <begin position="356"/>
        <end position="395"/>
    </location>
</feature>
<dbReference type="SUPFAM" id="SSF57850">
    <property type="entry name" value="RING/U-box"/>
    <property type="match status" value="1"/>
</dbReference>
<dbReference type="PANTHER" id="PTHR46913">
    <property type="entry name" value="RING-H2 FINGER PROTEIN ATL16"/>
    <property type="match status" value="1"/>
</dbReference>
<dbReference type="Proteomes" id="UP001372338">
    <property type="component" value="Unassembled WGS sequence"/>
</dbReference>
<feature type="signal peptide" evidence="17">
    <location>
        <begin position="1"/>
        <end position="47"/>
    </location>
</feature>
<keyword evidence="10" id="KW-0862">Zinc</keyword>
<dbReference type="FunFam" id="3.30.40.10:FF:000187">
    <property type="entry name" value="E3 ubiquitin-protein ligase ATL6"/>
    <property type="match status" value="1"/>
</dbReference>
<evidence type="ECO:0000256" key="6">
    <source>
        <dbReference type="ARBA" id="ARBA00022692"/>
    </source>
</evidence>
<evidence type="ECO:0000256" key="1">
    <source>
        <dbReference type="ARBA" id="ARBA00000900"/>
    </source>
</evidence>
<dbReference type="EMBL" id="JAYWIO010000002">
    <property type="protein sequence ID" value="KAK7282847.1"/>
    <property type="molecule type" value="Genomic_DNA"/>
</dbReference>
<name>A0AAN9IMM6_CROPI</name>
<dbReference type="GO" id="GO:0061630">
    <property type="term" value="F:ubiquitin protein ligase activity"/>
    <property type="evidence" value="ECO:0007669"/>
    <property type="project" value="UniProtKB-EC"/>
</dbReference>
<proteinExistence type="inferred from homology"/>
<comment type="similarity">
    <text evidence="13">Belongs to the RING-type zinc finger family. ATL subfamily.</text>
</comment>
<evidence type="ECO:0000256" key="4">
    <source>
        <dbReference type="ARBA" id="ARBA00012483"/>
    </source>
</evidence>
<reference evidence="19 20" key="1">
    <citation type="submission" date="2024-01" db="EMBL/GenBank/DDBJ databases">
        <title>The genomes of 5 underutilized Papilionoideae crops provide insights into root nodulation and disease resistanc.</title>
        <authorList>
            <person name="Yuan L."/>
        </authorList>
    </citation>
    <scope>NUCLEOTIDE SEQUENCE [LARGE SCALE GENOMIC DNA]</scope>
    <source>
        <strain evidence="19">ZHUSHIDOU_FW_LH</strain>
        <tissue evidence="19">Leaf</tissue>
    </source>
</reference>
<protein>
    <recommendedName>
        <fullName evidence="4">RING-type E3 ubiquitin transferase</fullName>
        <ecNumber evidence="4">2.3.2.27</ecNumber>
    </recommendedName>
</protein>
<keyword evidence="5" id="KW-0808">Transferase</keyword>
<comment type="catalytic activity">
    <reaction evidence="1">
        <text>S-ubiquitinyl-[E2 ubiquitin-conjugating enzyme]-L-cysteine + [acceptor protein]-L-lysine = [E2 ubiquitin-conjugating enzyme]-L-cysteine + N(6)-ubiquitinyl-[acceptor protein]-L-lysine.</text>
        <dbReference type="EC" id="2.3.2.27"/>
    </reaction>
</comment>
<dbReference type="GO" id="GO:0016020">
    <property type="term" value="C:membrane"/>
    <property type="evidence" value="ECO:0007669"/>
    <property type="project" value="UniProtKB-SubCell"/>
</dbReference>
<keyword evidence="6 16" id="KW-0812">Transmembrane</keyword>
<evidence type="ECO:0000256" key="3">
    <source>
        <dbReference type="ARBA" id="ARBA00004906"/>
    </source>
</evidence>